<keyword evidence="4" id="KW-0378">Hydrolase</keyword>
<dbReference type="SUPFAM" id="SSF49265">
    <property type="entry name" value="Fibronectin type III"/>
    <property type="match status" value="2"/>
</dbReference>
<evidence type="ECO:0000259" key="11">
    <source>
        <dbReference type="PROSITE" id="PS50853"/>
    </source>
</evidence>
<dbReference type="InterPro" id="IPR003961">
    <property type="entry name" value="FN3_dom"/>
</dbReference>
<dbReference type="SMART" id="SM00409">
    <property type="entry name" value="IG"/>
    <property type="match status" value="2"/>
</dbReference>
<protein>
    <recommendedName>
        <fullName evidence="2">protein-tyrosine-phosphatase</fullName>
        <ecNumber evidence="2">3.1.3.48</ecNumber>
    </recommendedName>
</protein>
<evidence type="ECO:0000259" key="8">
    <source>
        <dbReference type="PROSITE" id="PS50055"/>
    </source>
</evidence>
<evidence type="ECO:0000313" key="13">
    <source>
        <dbReference type="Proteomes" id="UP000616769"/>
    </source>
</evidence>
<feature type="domain" description="Tyrosine specific protein phosphatases" evidence="9">
    <location>
        <begin position="1214"/>
        <end position="1289"/>
    </location>
</feature>
<dbReference type="InterPro" id="IPR007110">
    <property type="entry name" value="Ig-like_dom"/>
</dbReference>
<dbReference type="SMART" id="SM00060">
    <property type="entry name" value="FN3"/>
    <property type="match status" value="3"/>
</dbReference>
<dbReference type="Pfam" id="PF13927">
    <property type="entry name" value="Ig_3"/>
    <property type="match status" value="1"/>
</dbReference>
<dbReference type="InterPro" id="IPR003599">
    <property type="entry name" value="Ig_sub"/>
</dbReference>
<dbReference type="Pfam" id="PF00041">
    <property type="entry name" value="fn3"/>
    <property type="match status" value="2"/>
</dbReference>
<dbReference type="Proteomes" id="UP000616769">
    <property type="component" value="Unassembled WGS sequence"/>
</dbReference>
<feature type="domain" description="Tyrosine-protein phosphatase" evidence="8">
    <location>
        <begin position="1329"/>
        <end position="1599"/>
    </location>
</feature>
<evidence type="ECO:0000256" key="1">
    <source>
        <dbReference type="ARBA" id="ARBA00004167"/>
    </source>
</evidence>
<dbReference type="PRINTS" id="PR00700">
    <property type="entry name" value="PRTYPHPHTASE"/>
</dbReference>
<dbReference type="CDD" id="cd00047">
    <property type="entry name" value="PTPc"/>
    <property type="match status" value="1"/>
</dbReference>
<dbReference type="OrthoDB" id="6058203at2759"/>
<organism evidence="12 13">
    <name type="scientific">Sarcoptes scabiei</name>
    <name type="common">Itch mite</name>
    <name type="synonym">Acarus scabiei</name>
    <dbReference type="NCBI Taxonomy" id="52283"/>
    <lineage>
        <taxon>Eukaryota</taxon>
        <taxon>Metazoa</taxon>
        <taxon>Ecdysozoa</taxon>
        <taxon>Arthropoda</taxon>
        <taxon>Chelicerata</taxon>
        <taxon>Arachnida</taxon>
        <taxon>Acari</taxon>
        <taxon>Acariformes</taxon>
        <taxon>Sarcoptiformes</taxon>
        <taxon>Astigmata</taxon>
        <taxon>Psoroptidia</taxon>
        <taxon>Sarcoptoidea</taxon>
        <taxon>Sarcoptidae</taxon>
        <taxon>Sarcoptinae</taxon>
        <taxon>Sarcoptes</taxon>
    </lineage>
</organism>
<feature type="domain" description="Tyrosine-protein phosphatase" evidence="8">
    <location>
        <begin position="1039"/>
        <end position="1298"/>
    </location>
</feature>
<feature type="domain" description="Tyrosine specific protein phosphatases" evidence="9">
    <location>
        <begin position="1501"/>
        <end position="1590"/>
    </location>
</feature>
<dbReference type="CDD" id="cd00096">
    <property type="entry name" value="Ig"/>
    <property type="match status" value="1"/>
</dbReference>
<dbReference type="InterPro" id="IPR003595">
    <property type="entry name" value="Tyr_Pase_cat"/>
</dbReference>
<dbReference type="InterPro" id="IPR003598">
    <property type="entry name" value="Ig_sub2"/>
</dbReference>
<feature type="domain" description="Fibronectin type-III" evidence="11">
    <location>
        <begin position="558"/>
        <end position="667"/>
    </location>
</feature>
<dbReference type="InterPro" id="IPR036179">
    <property type="entry name" value="Ig-like_dom_sf"/>
</dbReference>
<dbReference type="Gene3D" id="3.90.190.10">
    <property type="entry name" value="Protein tyrosine phosphatase superfamily"/>
    <property type="match status" value="2"/>
</dbReference>
<dbReference type="InterPro" id="IPR036116">
    <property type="entry name" value="FN3_sf"/>
</dbReference>
<evidence type="ECO:0000259" key="10">
    <source>
        <dbReference type="PROSITE" id="PS50835"/>
    </source>
</evidence>
<evidence type="ECO:0000256" key="2">
    <source>
        <dbReference type="ARBA" id="ARBA00013064"/>
    </source>
</evidence>
<dbReference type="SUPFAM" id="SSF52799">
    <property type="entry name" value="(Phosphotyrosine protein) phosphatases II"/>
    <property type="match status" value="2"/>
</dbReference>
<accession>A0A131ZTT7</accession>
<feature type="domain" description="Fibronectin type-III" evidence="11">
    <location>
        <begin position="454"/>
        <end position="554"/>
    </location>
</feature>
<sequence>MQRNLFLCFFFTTIISISKSVQAQQSSPTLLNSVINDFDSYHEEISDNYNATHILNEKNYSADFTSSNLVNDQETTTVKTSKYQPTGDLDNISLSSFVNNTLIINDSEDLVSQNSVNLQHSPFEDQIILRLNISSTSISNCSDVEFVCEILSASLKYDSNVLWWKFRNRNISSTALPGGHVINRDQPQSSVLNIECAQFGVHDGNYQCFSSSNVSGSNPIVKNSSEVHLDISVLMLEAIDSTNRTVKQVIDSSLQLRCHALGFPKPRIVWQRYDPHTLIGTDIEQDGRIEIEDQFLPDEPSLNPSKPLKSYQSTLRIETLKRSDNGTYICRAIGQKSEKPKIQEYNVIVLEVPEIHIEKIEIENKTTALISFLVDFDGNLPIDRYILEFRNYSAIDSDWIALDSRVVGTKQQYFTLKVTNLVHAANYGFRLAAANNLIGQSSWSSMNISVPSYVPDTIDTVHLLSKTNETLFFGWKRPLHDNGAEITQFIQILKDHNDDLIWNQTINNVQSRNKHMSLFSNLQPGSQYFFQIRACSIIGCGRWSTPFQAITSDGYADPPTNILLECQFDSTTGETNATIYWDQPNNPRGLIIGYNLTLIGHSTYHRDQRIMESFEQSYQITGNETLQFTEILKPNTNYTVRVCAINKSGCGKLSHLTSNSMCQTSPSVPSEFPDGIRLERIRASPSRSNSYSNKHLSDVFYLPNSDSQERHVSPFHNERQLKLFVPKISERNGPFLCIRIFVIRLPDPISNFNVIQIHENDTKNSNYSNSSSNLSTNKSDSFGNYLDDKHSISISTYSMVHAEKKNSFGAAYIAKEFTSDNLPSEIIIGDGKQQRCYKDAMEYDLKSRVKHPGNDSRLPRRINYNHNNDTLENSGEDININLVEDRELLPNTYYSAAVEVTVMAINHTLLSELSPWAEPILTEPIQSIITKSSYSFSETTAEIVYAIFCGLILILILFIILYLIKRKKSETIPVLLEDERIGLSSFIWRAIGQKYKSPVFHQLNFNSTDSIRKWASKPIPIRNLNAVFEQRHKNSDFLFQAEFESLPESFSNRTTLASDSPENIGKNRYPDIKSYDQTRVLLKKIDDVPGSDYINADFVTVKPDDRRFICAQGPIQKTVQDFWRMIYEQNSRIIVMLTGLEEQGRIKCAPYWSENLSEPFRLENFDISTEYIRECSDYVMRKFILKIQSTDEYREVLHFHFIAWRDFLAPDQPSRLLRFLKRVNENYRSTDGPVVVHCSAGVGRTGTFIAIDSLIRKINYGTTEIDIYDLVSKLRHQRNFLVQSLRQYVFIYRAIIEYISFGDTEIDGCEFRQRYYEMKTTRDDLGDELSSEFEKLEENIDEQKSTIVGSLDINRAKNRCQSILPYDINRVILNPSHDTCYINASFIQGYDNTLPFIVAQDPLEKTTNEFWWMIVEHSVRIVVMLSDLDDGPNGCHLYWPSNIETFDCDFVKVKRIEEEISQHFIRRVFVVTRKKTKKNETVIQIQFKAWKFGSFVPESTSSFIELIDLVLSLHHNQNDKNNNGNKNSYDIKTSPILVHCFNGGDRSSVLVAFVSLVRQILMEKKVDVFQTVRNIRFQRSGMLQHVVQFDFLHRCLIDYMNHHEICMESNGGDVQL</sequence>
<proteinExistence type="predicted"/>
<dbReference type="FunFam" id="3.90.190.10:FF:000102">
    <property type="entry name" value="Receptor-type tyrosine-protein phosphatase"/>
    <property type="match status" value="2"/>
</dbReference>
<evidence type="ECO:0000313" key="12">
    <source>
        <dbReference type="EMBL" id="KPL97842.1"/>
    </source>
</evidence>
<reference evidence="12 13" key="1">
    <citation type="journal article" date="2015" name="Parasit. Vectors">
        <title>Draft genome of the scabies mite.</title>
        <authorList>
            <person name="Rider S.D.Jr."/>
            <person name="Morgan M.S."/>
            <person name="Arlian L.G."/>
        </authorList>
    </citation>
    <scope>NUCLEOTIDE SEQUENCE [LARGE SCALE GENOMIC DNA]</scope>
    <source>
        <strain evidence="12">Arlian Lab</strain>
    </source>
</reference>
<dbReference type="SMART" id="SM00404">
    <property type="entry name" value="PTPc_motif"/>
    <property type="match status" value="2"/>
</dbReference>
<evidence type="ECO:0000256" key="7">
    <source>
        <dbReference type="ARBA" id="ARBA00051722"/>
    </source>
</evidence>
<dbReference type="EC" id="3.1.3.48" evidence="2"/>
<dbReference type="PROSITE" id="PS00383">
    <property type="entry name" value="TYR_PHOSPHATASE_1"/>
    <property type="match status" value="2"/>
</dbReference>
<dbReference type="InterPro" id="IPR029021">
    <property type="entry name" value="Prot-tyrosine_phosphatase-like"/>
</dbReference>
<dbReference type="SMART" id="SM00408">
    <property type="entry name" value="IGc2"/>
    <property type="match status" value="1"/>
</dbReference>
<comment type="catalytic activity">
    <reaction evidence="7">
        <text>O-phospho-L-tyrosyl-[protein] + H2O = L-tyrosyl-[protein] + phosphate</text>
        <dbReference type="Rhea" id="RHEA:10684"/>
        <dbReference type="Rhea" id="RHEA-COMP:10136"/>
        <dbReference type="Rhea" id="RHEA-COMP:20101"/>
        <dbReference type="ChEBI" id="CHEBI:15377"/>
        <dbReference type="ChEBI" id="CHEBI:43474"/>
        <dbReference type="ChEBI" id="CHEBI:46858"/>
        <dbReference type="ChEBI" id="CHEBI:61978"/>
        <dbReference type="EC" id="3.1.3.48"/>
    </reaction>
</comment>
<comment type="subcellular location">
    <subcellularLocation>
        <location evidence="1">Membrane</location>
        <topology evidence="1">Single-pass membrane protein</topology>
    </subcellularLocation>
</comment>
<dbReference type="VEuPathDB" id="VectorBase:SSCA001618"/>
<dbReference type="GO" id="GO:0016020">
    <property type="term" value="C:membrane"/>
    <property type="evidence" value="ECO:0007669"/>
    <property type="project" value="UniProtKB-SubCell"/>
</dbReference>
<dbReference type="GO" id="GO:0048666">
    <property type="term" value="P:neuron development"/>
    <property type="evidence" value="ECO:0007669"/>
    <property type="project" value="UniProtKB-ARBA"/>
</dbReference>
<dbReference type="EMBL" id="JXLN01000389">
    <property type="protein sequence ID" value="KPL97842.1"/>
    <property type="molecule type" value="Genomic_DNA"/>
</dbReference>
<keyword evidence="3" id="KW-0732">Signal</keyword>
<comment type="caution">
    <text evidence="12">The sequence shown here is derived from an EMBL/GenBank/DDBJ whole genome shotgun (WGS) entry which is preliminary data.</text>
</comment>
<dbReference type="SUPFAM" id="SSF48726">
    <property type="entry name" value="Immunoglobulin"/>
    <property type="match status" value="1"/>
</dbReference>
<evidence type="ECO:0000256" key="3">
    <source>
        <dbReference type="ARBA" id="ARBA00022729"/>
    </source>
</evidence>
<evidence type="ECO:0000256" key="6">
    <source>
        <dbReference type="ARBA" id="ARBA00023136"/>
    </source>
</evidence>
<gene>
    <name evidence="12" type="ORF">QR98_0003100</name>
</gene>
<evidence type="ECO:0000256" key="5">
    <source>
        <dbReference type="ARBA" id="ARBA00022912"/>
    </source>
</evidence>
<evidence type="ECO:0000259" key="9">
    <source>
        <dbReference type="PROSITE" id="PS50056"/>
    </source>
</evidence>
<feature type="domain" description="Ig-like" evidence="10">
    <location>
        <begin position="252"/>
        <end position="343"/>
    </location>
</feature>
<dbReference type="CDD" id="cd00063">
    <property type="entry name" value="FN3"/>
    <property type="match status" value="3"/>
</dbReference>
<dbReference type="PROSITE" id="PS50056">
    <property type="entry name" value="TYR_PHOSPHATASE_2"/>
    <property type="match status" value="2"/>
</dbReference>
<dbReference type="PANTHER" id="PTHR19134:SF495">
    <property type="entry name" value="TYROSINE-PROTEIN PHOSPHATASE 69D"/>
    <property type="match status" value="1"/>
</dbReference>
<dbReference type="PROSITE" id="PS50853">
    <property type="entry name" value="FN3"/>
    <property type="match status" value="2"/>
</dbReference>
<dbReference type="PROSITE" id="PS50835">
    <property type="entry name" value="IG_LIKE"/>
    <property type="match status" value="1"/>
</dbReference>
<dbReference type="InterPro" id="IPR016130">
    <property type="entry name" value="Tyr_Pase_AS"/>
</dbReference>
<name>A0A131ZTT7_SARSC</name>
<dbReference type="SMART" id="SM00194">
    <property type="entry name" value="PTPc"/>
    <property type="match status" value="2"/>
</dbReference>
<dbReference type="InterPro" id="IPR000387">
    <property type="entry name" value="Tyr_Pase_dom"/>
</dbReference>
<dbReference type="InterPro" id="IPR050348">
    <property type="entry name" value="Protein-Tyr_Phosphatase"/>
</dbReference>
<keyword evidence="5" id="KW-0904">Protein phosphatase</keyword>
<dbReference type="PANTHER" id="PTHR19134">
    <property type="entry name" value="RECEPTOR-TYPE TYROSINE-PROTEIN PHOSPHATASE"/>
    <property type="match status" value="1"/>
</dbReference>
<dbReference type="Pfam" id="PF00102">
    <property type="entry name" value="Y_phosphatase"/>
    <property type="match status" value="2"/>
</dbReference>
<dbReference type="GO" id="GO:0004725">
    <property type="term" value="F:protein tyrosine phosphatase activity"/>
    <property type="evidence" value="ECO:0007669"/>
    <property type="project" value="UniProtKB-EC"/>
</dbReference>
<evidence type="ECO:0000256" key="4">
    <source>
        <dbReference type="ARBA" id="ARBA00022801"/>
    </source>
</evidence>
<dbReference type="PROSITE" id="PS50055">
    <property type="entry name" value="TYR_PHOSPHATASE_PTP"/>
    <property type="match status" value="2"/>
</dbReference>
<dbReference type="InterPro" id="IPR013783">
    <property type="entry name" value="Ig-like_fold"/>
</dbReference>
<dbReference type="Gene3D" id="2.60.40.10">
    <property type="entry name" value="Immunoglobulins"/>
    <property type="match status" value="4"/>
</dbReference>
<keyword evidence="6" id="KW-0472">Membrane</keyword>
<dbReference type="InterPro" id="IPR000242">
    <property type="entry name" value="PTP_cat"/>
</dbReference>